<gene>
    <name evidence="1" type="ORF">LEP1GSC123_4514</name>
</gene>
<dbReference type="BioCyc" id="LBOR1193007:G11KN-3079-MONOMER"/>
<dbReference type="EMBL" id="AKWO02000023">
    <property type="protein sequence ID" value="EMG01535.1"/>
    <property type="molecule type" value="Genomic_DNA"/>
</dbReference>
<sequence>MEPIFYVLGAMKPEEKVKFIHHSFQNRTVSMRSFTSI</sequence>
<dbReference type="Proteomes" id="UP000011783">
    <property type="component" value="Unassembled WGS sequence"/>
</dbReference>
<comment type="caution">
    <text evidence="1">The sequence shown here is derived from an EMBL/GenBank/DDBJ whole genome shotgun (WGS) entry which is preliminary data.</text>
</comment>
<organism evidence="1 2">
    <name type="scientific">Leptospira borgpetersenii str. 200701203</name>
    <dbReference type="NCBI Taxonomy" id="1193007"/>
    <lineage>
        <taxon>Bacteria</taxon>
        <taxon>Pseudomonadati</taxon>
        <taxon>Spirochaetota</taxon>
        <taxon>Spirochaetia</taxon>
        <taxon>Leptospirales</taxon>
        <taxon>Leptospiraceae</taxon>
        <taxon>Leptospira</taxon>
    </lineage>
</organism>
<reference evidence="1 2" key="1">
    <citation type="submission" date="2013-01" db="EMBL/GenBank/DDBJ databases">
        <authorList>
            <person name="Harkins D.M."/>
            <person name="Durkin A.S."/>
            <person name="Brinkac L.M."/>
            <person name="Haft D.H."/>
            <person name="Selengut J.D."/>
            <person name="Sanka R."/>
            <person name="DePew J."/>
            <person name="Purushe J."/>
            <person name="Picardeau M."/>
            <person name="Werts C."/>
            <person name="Goarant C."/>
            <person name="Vinetz J.M."/>
            <person name="Sutton G.G."/>
            <person name="Nierman W.C."/>
            <person name="Fouts D.E."/>
        </authorList>
    </citation>
    <scope>NUCLEOTIDE SEQUENCE [LARGE SCALE GENOMIC DNA]</scope>
    <source>
        <strain evidence="1 2">200701203</strain>
    </source>
</reference>
<name>M3HVF7_LEPBO</name>
<evidence type="ECO:0000313" key="1">
    <source>
        <dbReference type="EMBL" id="EMG01535.1"/>
    </source>
</evidence>
<dbReference type="AlphaFoldDB" id="M3HVF7"/>
<evidence type="ECO:0000313" key="2">
    <source>
        <dbReference type="Proteomes" id="UP000011783"/>
    </source>
</evidence>
<protein>
    <submittedName>
        <fullName evidence="1">Uncharacterized protein</fullName>
    </submittedName>
</protein>
<accession>M3HVF7</accession>
<proteinExistence type="predicted"/>